<name>A0A559JZZ3_9BACL</name>
<gene>
    <name evidence="1" type="ORF">FPZ49_30175</name>
</gene>
<comment type="caution">
    <text evidence="1">The sequence shown here is derived from an EMBL/GenBank/DDBJ whole genome shotgun (WGS) entry which is preliminary data.</text>
</comment>
<evidence type="ECO:0000313" key="2">
    <source>
        <dbReference type="Proteomes" id="UP000317036"/>
    </source>
</evidence>
<evidence type="ECO:0000313" key="1">
    <source>
        <dbReference type="EMBL" id="TVY05472.1"/>
    </source>
</evidence>
<dbReference type="Proteomes" id="UP000317036">
    <property type="component" value="Unassembled WGS sequence"/>
</dbReference>
<accession>A0A559JZZ3</accession>
<evidence type="ECO:0008006" key="3">
    <source>
        <dbReference type="Google" id="ProtNLM"/>
    </source>
</evidence>
<keyword evidence="2" id="KW-1185">Reference proteome</keyword>
<dbReference type="AlphaFoldDB" id="A0A559JZZ3"/>
<dbReference type="SUPFAM" id="SSF51556">
    <property type="entry name" value="Metallo-dependent hydrolases"/>
    <property type="match status" value="1"/>
</dbReference>
<protein>
    <recommendedName>
        <fullName evidence="3">Amidohydrolase-related domain-containing protein</fullName>
    </recommendedName>
</protein>
<organism evidence="1 2">
    <name type="scientific">Paenibacillus cremeus</name>
    <dbReference type="NCBI Taxonomy" id="2163881"/>
    <lineage>
        <taxon>Bacteria</taxon>
        <taxon>Bacillati</taxon>
        <taxon>Bacillota</taxon>
        <taxon>Bacilli</taxon>
        <taxon>Bacillales</taxon>
        <taxon>Paenibacillaceae</taxon>
        <taxon>Paenibacillus</taxon>
    </lineage>
</organism>
<sequence>MLRQLPDGVDIDQLYFDLWYCNGPIGIVLWLCANGGARSFTFGSCYPIQTFEATALQVDQSDISSEQRRALGASNAIRYLGWMEGLS</sequence>
<proteinExistence type="predicted"/>
<dbReference type="InterPro" id="IPR032466">
    <property type="entry name" value="Metal_Hydrolase"/>
</dbReference>
<reference evidence="1 2" key="1">
    <citation type="submission" date="2019-07" db="EMBL/GenBank/DDBJ databases">
        <authorList>
            <person name="Kim J."/>
        </authorList>
    </citation>
    <scope>NUCLEOTIDE SEQUENCE [LARGE SCALE GENOMIC DNA]</scope>
    <source>
        <strain evidence="1 2">JC52</strain>
    </source>
</reference>
<dbReference type="EMBL" id="VNJI01000058">
    <property type="protein sequence ID" value="TVY05472.1"/>
    <property type="molecule type" value="Genomic_DNA"/>
</dbReference>